<sequence length="42" mass="4897">MVFSIVHGTQLKKTSKKNKQKEKINQHLNRIISNLHAKNRQG</sequence>
<feature type="region of interest" description="Disordered" evidence="1">
    <location>
        <begin position="1"/>
        <end position="22"/>
    </location>
</feature>
<dbReference type="AlphaFoldDB" id="A0A0E9QHF4"/>
<reference evidence="2" key="1">
    <citation type="submission" date="2014-11" db="EMBL/GenBank/DDBJ databases">
        <authorList>
            <person name="Amaro Gonzalez C."/>
        </authorList>
    </citation>
    <scope>NUCLEOTIDE SEQUENCE</scope>
</reference>
<proteinExistence type="predicted"/>
<accession>A0A0E9QHF4</accession>
<evidence type="ECO:0000313" key="2">
    <source>
        <dbReference type="EMBL" id="JAH15563.1"/>
    </source>
</evidence>
<reference evidence="2" key="2">
    <citation type="journal article" date="2015" name="Fish Shellfish Immunol.">
        <title>Early steps in the European eel (Anguilla anguilla)-Vibrio vulnificus interaction in the gills: Role of the RtxA13 toxin.</title>
        <authorList>
            <person name="Callol A."/>
            <person name="Pajuelo D."/>
            <person name="Ebbesson L."/>
            <person name="Teles M."/>
            <person name="MacKenzie S."/>
            <person name="Amaro C."/>
        </authorList>
    </citation>
    <scope>NUCLEOTIDE SEQUENCE</scope>
</reference>
<dbReference type="EMBL" id="GBXM01093014">
    <property type="protein sequence ID" value="JAH15563.1"/>
    <property type="molecule type" value="Transcribed_RNA"/>
</dbReference>
<evidence type="ECO:0000256" key="1">
    <source>
        <dbReference type="SAM" id="MobiDB-lite"/>
    </source>
</evidence>
<organism evidence="2">
    <name type="scientific">Anguilla anguilla</name>
    <name type="common">European freshwater eel</name>
    <name type="synonym">Muraena anguilla</name>
    <dbReference type="NCBI Taxonomy" id="7936"/>
    <lineage>
        <taxon>Eukaryota</taxon>
        <taxon>Metazoa</taxon>
        <taxon>Chordata</taxon>
        <taxon>Craniata</taxon>
        <taxon>Vertebrata</taxon>
        <taxon>Euteleostomi</taxon>
        <taxon>Actinopterygii</taxon>
        <taxon>Neopterygii</taxon>
        <taxon>Teleostei</taxon>
        <taxon>Anguilliformes</taxon>
        <taxon>Anguillidae</taxon>
        <taxon>Anguilla</taxon>
    </lineage>
</organism>
<name>A0A0E9QHF4_ANGAN</name>
<protein>
    <submittedName>
        <fullName evidence="2">Uncharacterized protein</fullName>
    </submittedName>
</protein>